<evidence type="ECO:0008006" key="9">
    <source>
        <dbReference type="Google" id="ProtNLM"/>
    </source>
</evidence>
<evidence type="ECO:0000313" key="8">
    <source>
        <dbReference type="Proteomes" id="UP000291084"/>
    </source>
</evidence>
<dbReference type="Proteomes" id="UP000291084">
    <property type="component" value="Chromosome 5"/>
</dbReference>
<name>A0A0S3S658_PHAAN</name>
<gene>
    <name evidence="7" type="primary">Vigan.05G175700</name>
    <name evidence="7" type="ORF">VIGAN_05175700</name>
</gene>
<dbReference type="GO" id="GO:0005576">
    <property type="term" value="C:extracellular region"/>
    <property type="evidence" value="ECO:0007669"/>
    <property type="project" value="UniProtKB-SubCell"/>
</dbReference>
<sequence length="285" mass="32773">MNILFVFTNTLFKLGSWFPLNPNSVSAMVSPSTALFLSLLLYVSFFAFFSQSESKSHLPKVSLELYYESLCPDSVDFIVNHLTKIFSTDLIPIVDLKFVPWGNAKLQPNHTFICQHGPNECFLNTVEACAIDIWPELGKHFQFIYCVEDLVNQQRANDWKSCYETLHLDPEPIKQCYNSKHGKQLELRYAAETDALKPPHKYVPWVVVDGEPLFEDYENFLSYICKAYYKGTDTPKSCSKVSYITEVKAENEHSDCDKGREEPTWRKVSSILSSWLHKMNLGDPI</sequence>
<keyword evidence="3" id="KW-0964">Secreted</keyword>
<dbReference type="EMBL" id="AP015038">
    <property type="protein sequence ID" value="BAT88298.1"/>
    <property type="molecule type" value="Genomic_DNA"/>
</dbReference>
<dbReference type="OrthoDB" id="958254at2759"/>
<dbReference type="Pfam" id="PF03227">
    <property type="entry name" value="GILT"/>
    <property type="match status" value="1"/>
</dbReference>
<keyword evidence="6" id="KW-0812">Transmembrane</keyword>
<evidence type="ECO:0000256" key="2">
    <source>
        <dbReference type="ARBA" id="ARBA00005679"/>
    </source>
</evidence>
<evidence type="ECO:0000256" key="3">
    <source>
        <dbReference type="ARBA" id="ARBA00022525"/>
    </source>
</evidence>
<keyword evidence="8" id="KW-1185">Reference proteome</keyword>
<evidence type="ECO:0000256" key="5">
    <source>
        <dbReference type="ARBA" id="ARBA00023180"/>
    </source>
</evidence>
<evidence type="ECO:0000256" key="4">
    <source>
        <dbReference type="ARBA" id="ARBA00022729"/>
    </source>
</evidence>
<protein>
    <recommendedName>
        <fullName evidence="9">Gamma-interferon-inducible lysosomal thiol reductase</fullName>
    </recommendedName>
</protein>
<evidence type="ECO:0000313" key="7">
    <source>
        <dbReference type="EMBL" id="BAT88298.1"/>
    </source>
</evidence>
<organism evidence="7 8">
    <name type="scientific">Vigna angularis var. angularis</name>
    <dbReference type="NCBI Taxonomy" id="157739"/>
    <lineage>
        <taxon>Eukaryota</taxon>
        <taxon>Viridiplantae</taxon>
        <taxon>Streptophyta</taxon>
        <taxon>Embryophyta</taxon>
        <taxon>Tracheophyta</taxon>
        <taxon>Spermatophyta</taxon>
        <taxon>Magnoliopsida</taxon>
        <taxon>eudicotyledons</taxon>
        <taxon>Gunneridae</taxon>
        <taxon>Pentapetalae</taxon>
        <taxon>rosids</taxon>
        <taxon>fabids</taxon>
        <taxon>Fabales</taxon>
        <taxon>Fabaceae</taxon>
        <taxon>Papilionoideae</taxon>
        <taxon>50 kb inversion clade</taxon>
        <taxon>NPAAA clade</taxon>
        <taxon>indigoferoid/millettioid clade</taxon>
        <taxon>Phaseoleae</taxon>
        <taxon>Vigna</taxon>
    </lineage>
</organism>
<evidence type="ECO:0000256" key="6">
    <source>
        <dbReference type="SAM" id="Phobius"/>
    </source>
</evidence>
<keyword evidence="5" id="KW-0325">Glycoprotein</keyword>
<dbReference type="InterPro" id="IPR004911">
    <property type="entry name" value="Interferon-induced_GILT"/>
</dbReference>
<dbReference type="AlphaFoldDB" id="A0A0S3S658"/>
<keyword evidence="4" id="KW-0732">Signal</keyword>
<keyword evidence="6" id="KW-1133">Transmembrane helix</keyword>
<dbReference type="PANTHER" id="PTHR13234">
    <property type="entry name" value="GAMMA-INTERFERON INDUCIBLE LYSOSOMAL THIOL REDUCTASE GILT"/>
    <property type="match status" value="1"/>
</dbReference>
<comment type="similarity">
    <text evidence="2">Belongs to the GILT family.</text>
</comment>
<dbReference type="GO" id="GO:0016671">
    <property type="term" value="F:oxidoreductase activity, acting on a sulfur group of donors, disulfide as acceptor"/>
    <property type="evidence" value="ECO:0007669"/>
    <property type="project" value="InterPro"/>
</dbReference>
<accession>A0A0S3S658</accession>
<evidence type="ECO:0000256" key="1">
    <source>
        <dbReference type="ARBA" id="ARBA00004613"/>
    </source>
</evidence>
<proteinExistence type="inferred from homology"/>
<comment type="subcellular location">
    <subcellularLocation>
        <location evidence="1">Secreted</location>
    </subcellularLocation>
</comment>
<dbReference type="PANTHER" id="PTHR13234:SF8">
    <property type="entry name" value="GAMMA-INTERFERON-INDUCIBLE LYSOSOMAL THIOL REDUCTASE"/>
    <property type="match status" value="1"/>
</dbReference>
<feature type="transmembrane region" description="Helical" evidence="6">
    <location>
        <begin position="28"/>
        <end position="49"/>
    </location>
</feature>
<keyword evidence="6" id="KW-0472">Membrane</keyword>
<reference evidence="7 8" key="1">
    <citation type="journal article" date="2015" name="Sci. Rep.">
        <title>The power of single molecule real-time sequencing technology in the de novo assembly of a eukaryotic genome.</title>
        <authorList>
            <person name="Sakai H."/>
            <person name="Naito K."/>
            <person name="Ogiso-Tanaka E."/>
            <person name="Takahashi Y."/>
            <person name="Iseki K."/>
            <person name="Muto C."/>
            <person name="Satou K."/>
            <person name="Teruya K."/>
            <person name="Shiroma A."/>
            <person name="Shimoji M."/>
            <person name="Hirano T."/>
            <person name="Itoh T."/>
            <person name="Kaga A."/>
            <person name="Tomooka N."/>
        </authorList>
    </citation>
    <scope>NUCLEOTIDE SEQUENCE [LARGE SCALE GENOMIC DNA]</scope>
    <source>
        <strain evidence="8">cv. Shumari</strain>
    </source>
</reference>